<evidence type="ECO:0000256" key="1">
    <source>
        <dbReference type="SAM" id="MobiDB-lite"/>
    </source>
</evidence>
<dbReference type="AlphaFoldDB" id="A0A1R4G1J3"/>
<name>A0A1R4G1J3_BREDI</name>
<reference evidence="2 3" key="1">
    <citation type="submission" date="2017-02" db="EMBL/GenBank/DDBJ databases">
        <authorList>
            <person name="Peterson S.W."/>
        </authorList>
    </citation>
    <scope>NUCLEOTIDE SEQUENCE [LARGE SCALE GENOMIC DNA]</scope>
    <source>
        <strain evidence="2 3">3F5N</strain>
    </source>
</reference>
<sequence length="193" mass="21110">MEEDAKTIDDRLQARLSKDGEAMSLGDLNLVRCPLDPNVDLAGEAAELLHQEPSPAPDTIKPQVRTVAFRDLSPDESREIIAGLGECAVDVTADMTMQSLDINRDTRPDWLIGVGRTTMSPCAGNANYSKLLVSRSDGSFEGQLLNYARLVDAQTIQAQTFTGECDDPQSQRRVQWSQGRLTPSSGCLPPQYD</sequence>
<proteinExistence type="predicted"/>
<accession>A0A1R4G1J3</accession>
<evidence type="ECO:0000313" key="3">
    <source>
        <dbReference type="Proteomes" id="UP000195766"/>
    </source>
</evidence>
<evidence type="ECO:0000313" key="2">
    <source>
        <dbReference type="EMBL" id="SJM62044.1"/>
    </source>
</evidence>
<protein>
    <submittedName>
        <fullName evidence="2">Uncharacterized protein</fullName>
    </submittedName>
</protein>
<organism evidence="2 3">
    <name type="scientific">Brevundimonas diminuta 3F5N</name>
    <dbReference type="NCBI Taxonomy" id="1255603"/>
    <lineage>
        <taxon>Bacteria</taxon>
        <taxon>Pseudomonadati</taxon>
        <taxon>Pseudomonadota</taxon>
        <taxon>Alphaproteobacteria</taxon>
        <taxon>Caulobacterales</taxon>
        <taxon>Caulobacteraceae</taxon>
        <taxon>Brevundimonas</taxon>
    </lineage>
</organism>
<gene>
    <name evidence="2" type="ORF">FM111_08680</name>
</gene>
<dbReference type="Proteomes" id="UP000195766">
    <property type="component" value="Unassembled WGS sequence"/>
</dbReference>
<feature type="compositionally biased region" description="Polar residues" evidence="1">
    <location>
        <begin position="171"/>
        <end position="185"/>
    </location>
</feature>
<feature type="region of interest" description="Disordered" evidence="1">
    <location>
        <begin position="164"/>
        <end position="193"/>
    </location>
</feature>
<dbReference type="EMBL" id="FUIE01000045">
    <property type="protein sequence ID" value="SJM62044.1"/>
    <property type="molecule type" value="Genomic_DNA"/>
</dbReference>